<evidence type="ECO:0000256" key="5">
    <source>
        <dbReference type="ARBA" id="ARBA00022989"/>
    </source>
</evidence>
<dbReference type="PANTHER" id="PTHR30406:SF1">
    <property type="entry name" value="SULFATE TRANSPORT SYSTEM PERMEASE PROTEIN CYSW"/>
    <property type="match status" value="1"/>
</dbReference>
<gene>
    <name evidence="11" type="primary">cysW</name>
    <name evidence="11" type="ORF">AGA_1644</name>
    <name evidence="12" type="ORF">GOB80_00780</name>
</gene>
<dbReference type="Gene3D" id="1.10.3720.10">
    <property type="entry name" value="MetI-like"/>
    <property type="match status" value="1"/>
</dbReference>
<feature type="transmembrane region" description="Helical" evidence="9">
    <location>
        <begin position="51"/>
        <end position="76"/>
    </location>
</feature>
<dbReference type="Pfam" id="PF00528">
    <property type="entry name" value="BPD_transp_1"/>
    <property type="match status" value="1"/>
</dbReference>
<name>A0A0U4YCS1_9PROT</name>
<dbReference type="GO" id="GO:0005886">
    <property type="term" value="C:plasma membrane"/>
    <property type="evidence" value="ECO:0007669"/>
    <property type="project" value="UniProtKB-SubCell"/>
</dbReference>
<keyword evidence="6" id="KW-0764">Sulfate transport</keyword>
<evidence type="ECO:0000313" key="13">
    <source>
        <dbReference type="Proteomes" id="UP000068250"/>
    </source>
</evidence>
<dbReference type="Proteomes" id="UP000657200">
    <property type="component" value="Unassembled WGS sequence"/>
</dbReference>
<dbReference type="EMBL" id="LN609302">
    <property type="protein sequence ID" value="CEF55842.1"/>
    <property type="molecule type" value="Genomic_DNA"/>
</dbReference>
<feature type="transmembrane region" description="Helical" evidence="9">
    <location>
        <begin position="88"/>
        <end position="110"/>
    </location>
</feature>
<evidence type="ECO:0000313" key="11">
    <source>
        <dbReference type="EMBL" id="CEF55842.1"/>
    </source>
</evidence>
<evidence type="ECO:0000313" key="14">
    <source>
        <dbReference type="Proteomes" id="UP000657200"/>
    </source>
</evidence>
<comment type="subcellular location">
    <subcellularLocation>
        <location evidence="1">Cell membrane</location>
        <topology evidence="1">Multi-pass membrane protein</topology>
    </subcellularLocation>
</comment>
<reference evidence="13" key="2">
    <citation type="submission" date="2014-09" db="EMBL/GenBank/DDBJ databases">
        <authorList>
            <person name="Illeghems K.G."/>
        </authorList>
    </citation>
    <scope>NUCLEOTIDE SEQUENCE [LARGE SCALE GENOMIC DNA]</scope>
    <source>
        <strain evidence="13">LMG 23848T</strain>
    </source>
</reference>
<dbReference type="SUPFAM" id="SSF161098">
    <property type="entry name" value="MetI-like"/>
    <property type="match status" value="1"/>
</dbReference>
<keyword evidence="14" id="KW-1185">Reference proteome</keyword>
<feature type="transmembrane region" description="Helical" evidence="9">
    <location>
        <begin position="122"/>
        <end position="142"/>
    </location>
</feature>
<dbReference type="Proteomes" id="UP000068250">
    <property type="component" value="Chromosome I"/>
</dbReference>
<accession>A0A0U4YCS1</accession>
<sequence length="267" mass="28983">MTRYVVWAASWLFILLVLVTPPLMVLTEALKDGVAASLATLSDPDAQAAIWLTFRVTVVTVMLNTIFGILAAWVLVKFRFPGRQLLQILVELPLSISPVVSGLVWLLLFGAQGWFGPLLERWNIHIAFAVPGIILATLFVTLPYVVRTVMPVMEVQGRDAEEAAVLAGAGFWQVLWHVTLPGVRGALLSGVLLTTARALGEFGAVSVVSGHIPGETETMPLHIENLYNGYQSVAAFTMAALLALMAMSAVLLRSAPEWIARLQEKKA</sequence>
<evidence type="ECO:0000256" key="1">
    <source>
        <dbReference type="ARBA" id="ARBA00004651"/>
    </source>
</evidence>
<keyword evidence="3" id="KW-0813">Transport</keyword>
<feature type="transmembrane region" description="Helical" evidence="9">
    <location>
        <begin position="229"/>
        <end position="252"/>
    </location>
</feature>
<dbReference type="InterPro" id="IPR000515">
    <property type="entry name" value="MetI-like"/>
</dbReference>
<evidence type="ECO:0000256" key="6">
    <source>
        <dbReference type="ARBA" id="ARBA00023032"/>
    </source>
</evidence>
<dbReference type="NCBIfam" id="TIGR00969">
    <property type="entry name" value="3a0106s02"/>
    <property type="match status" value="1"/>
</dbReference>
<dbReference type="CDD" id="cd06261">
    <property type="entry name" value="TM_PBP2"/>
    <property type="match status" value="1"/>
</dbReference>
<evidence type="ECO:0000259" key="10">
    <source>
        <dbReference type="PROSITE" id="PS50928"/>
    </source>
</evidence>
<comment type="subunit">
    <text evidence="2">The complex is composed of two ATP-binding proteins (CysA), two transmembrane proteins (CysT and CysW) and a solute-binding protein (CysP).</text>
</comment>
<evidence type="ECO:0000256" key="8">
    <source>
        <dbReference type="ARBA" id="ARBA00025323"/>
    </source>
</evidence>
<evidence type="ECO:0000256" key="3">
    <source>
        <dbReference type="ARBA" id="ARBA00022448"/>
    </source>
</evidence>
<dbReference type="OrthoDB" id="9774448at2"/>
<dbReference type="AlphaFoldDB" id="A0A0U4YCS1"/>
<keyword evidence="4 9" id="KW-0812">Transmembrane</keyword>
<evidence type="ECO:0000256" key="9">
    <source>
        <dbReference type="SAM" id="Phobius"/>
    </source>
</evidence>
<reference evidence="11" key="1">
    <citation type="submission" date="2014-09" db="EMBL/GenBank/DDBJ databases">
        <authorList>
            <person name="Magalhaes I.L.F."/>
            <person name="Oliveira U."/>
            <person name="Santos F.R."/>
            <person name="Vidigal T.H.D.A."/>
            <person name="Brescovit A.D."/>
            <person name="Santos A.J."/>
        </authorList>
    </citation>
    <scope>NUCLEOTIDE SEQUENCE</scope>
    <source>
        <strain evidence="11">LMG 23848T</strain>
    </source>
</reference>
<evidence type="ECO:0000256" key="4">
    <source>
        <dbReference type="ARBA" id="ARBA00022692"/>
    </source>
</evidence>
<dbReference type="STRING" id="431306.AGA_1644"/>
<dbReference type="RefSeq" id="WP_059023720.1">
    <property type="nucleotide sequence ID" value="NZ_LN609302.1"/>
</dbReference>
<comment type="function">
    <text evidence="8">Part of the ABC transporter complex CysAWTP (TC 3.A.1.6.1) involved in sulfate/thiosulfate import. Probably responsible for the translocation of the substrate across the membrane.</text>
</comment>
<dbReference type="PROSITE" id="PS50928">
    <property type="entry name" value="ABC_TM1"/>
    <property type="match status" value="1"/>
</dbReference>
<keyword evidence="5 9" id="KW-1133">Transmembrane helix</keyword>
<dbReference type="InterPro" id="IPR005667">
    <property type="entry name" value="Sulph_transpt2"/>
</dbReference>
<dbReference type="PATRIC" id="fig|431306.5.peg.1673"/>
<evidence type="ECO:0000313" key="12">
    <source>
        <dbReference type="EMBL" id="NHO38230.1"/>
    </source>
</evidence>
<dbReference type="GO" id="GO:0015419">
    <property type="term" value="F:ABC-type sulfate transporter activity"/>
    <property type="evidence" value="ECO:0007669"/>
    <property type="project" value="InterPro"/>
</dbReference>
<keyword evidence="7 9" id="KW-0472">Membrane</keyword>
<dbReference type="PANTHER" id="PTHR30406">
    <property type="entry name" value="SULFATE TRANSPORT SYSTEM PERMEASE PROTEIN"/>
    <property type="match status" value="1"/>
</dbReference>
<dbReference type="EMBL" id="WOTE01000001">
    <property type="protein sequence ID" value="NHO38230.1"/>
    <property type="molecule type" value="Genomic_DNA"/>
</dbReference>
<organism evidence="11 13">
    <name type="scientific">Acetobacter ghanensis</name>
    <dbReference type="NCBI Taxonomy" id="431306"/>
    <lineage>
        <taxon>Bacteria</taxon>
        <taxon>Pseudomonadati</taxon>
        <taxon>Pseudomonadota</taxon>
        <taxon>Alphaproteobacteria</taxon>
        <taxon>Acetobacterales</taxon>
        <taxon>Acetobacteraceae</taxon>
        <taxon>Acetobacter</taxon>
    </lineage>
</organism>
<feature type="transmembrane region" description="Helical" evidence="9">
    <location>
        <begin position="163"/>
        <end position="183"/>
    </location>
</feature>
<proteinExistence type="predicted"/>
<feature type="domain" description="ABC transmembrane type-1" evidence="10">
    <location>
        <begin position="50"/>
        <end position="253"/>
    </location>
</feature>
<dbReference type="InterPro" id="IPR035906">
    <property type="entry name" value="MetI-like_sf"/>
</dbReference>
<evidence type="ECO:0000256" key="7">
    <source>
        <dbReference type="ARBA" id="ARBA00023136"/>
    </source>
</evidence>
<reference evidence="12 14" key="3">
    <citation type="journal article" date="2020" name="Int. J. Syst. Evol. Microbiol.">
        <title>Novel acetic acid bacteria from cider fermentations: Acetobacter conturbans sp. nov. and Acetobacter fallax sp. nov.</title>
        <authorList>
            <person name="Sombolestani A.S."/>
            <person name="Cleenwerck I."/>
            <person name="Cnockaert M."/>
            <person name="Borremans W."/>
            <person name="Wieme A.D."/>
            <person name="De Vuyst L."/>
            <person name="Vandamme P."/>
        </authorList>
    </citation>
    <scope>NUCLEOTIDE SEQUENCE [LARGE SCALE GENOMIC DNA]</scope>
    <source>
        <strain evidence="12 14">LMG 23848</strain>
    </source>
</reference>
<evidence type="ECO:0000256" key="2">
    <source>
        <dbReference type="ARBA" id="ARBA00011779"/>
    </source>
</evidence>
<protein>
    <submittedName>
        <fullName evidence="12">Sulfate ABC transporter permease subunit</fullName>
    </submittedName>
    <submittedName>
        <fullName evidence="11">Sulfate transport system permease protein</fullName>
    </submittedName>
</protein>